<evidence type="ECO:0000256" key="4">
    <source>
        <dbReference type="RuleBase" id="RU367036"/>
    </source>
</evidence>
<keyword evidence="8" id="KW-1185">Reference proteome</keyword>
<dbReference type="GO" id="GO:0061929">
    <property type="term" value="F:gamma-glutamylaminecyclotransferase activity"/>
    <property type="evidence" value="ECO:0007669"/>
    <property type="project" value="InterPro"/>
</dbReference>
<feature type="active site" description="Proton acceptor" evidence="3">
    <location>
        <position position="87"/>
    </location>
</feature>
<comment type="function">
    <text evidence="1">Putative gamma-glutamylcyclotransferase.</text>
</comment>
<dbReference type="PANTHER" id="PTHR12510:SF4">
    <property type="entry name" value="GAMMA-GLUTAMYLAMINECYCLOTRANSFERASE"/>
    <property type="match status" value="1"/>
</dbReference>
<feature type="compositionally biased region" description="Low complexity" evidence="5">
    <location>
        <begin position="310"/>
        <end position="321"/>
    </location>
</feature>
<evidence type="ECO:0000256" key="5">
    <source>
        <dbReference type="SAM" id="MobiDB-lite"/>
    </source>
</evidence>
<dbReference type="CDD" id="cd06661">
    <property type="entry name" value="GGCT_like"/>
    <property type="match status" value="1"/>
</dbReference>
<sequence>MDLDRTTLLFFYGTLKRGFPNHSLLSDLIRSGDAAFIAAGRTARRLPLVVGPFSIPFLLHLPGSGCRVAGELYALSPRGLTIIDEFEGITRGHYERLHLVVVPVIPGGGALDREDDEVKEGTDAVAAGALQAEAYFLHQSFAEAMWRRCEERGLGLYSEDDARGSDPLDTFLPKNNEKEIQKEIACDHQNSEIEENQADFEGHKKSLKNNTISSFGDDVLCHKADGTEDLPLSSNVSQNKQSPSYDSPRDEILSQHDEGKYPMIGKMIVDNVTKENDIALCKLVIKCRDINAQAECCETNSQIEKSKSDSQLPQGPLQQSPECVVSAEVEDDDIDYDLK</sequence>
<organism evidence="7 8">
    <name type="scientific">Canna indica</name>
    <name type="common">Indian-shot</name>
    <dbReference type="NCBI Taxonomy" id="4628"/>
    <lineage>
        <taxon>Eukaryota</taxon>
        <taxon>Viridiplantae</taxon>
        <taxon>Streptophyta</taxon>
        <taxon>Embryophyta</taxon>
        <taxon>Tracheophyta</taxon>
        <taxon>Spermatophyta</taxon>
        <taxon>Magnoliopsida</taxon>
        <taxon>Liliopsida</taxon>
        <taxon>Zingiberales</taxon>
        <taxon>Cannaceae</taxon>
        <taxon>Canna</taxon>
    </lineage>
</organism>
<evidence type="ECO:0000313" key="7">
    <source>
        <dbReference type="EMBL" id="WOL17441.1"/>
    </source>
</evidence>
<evidence type="ECO:0000256" key="1">
    <source>
        <dbReference type="ARBA" id="ARBA00002782"/>
    </source>
</evidence>
<dbReference type="SUPFAM" id="SSF110857">
    <property type="entry name" value="Gamma-glutamyl cyclotransferase-like"/>
    <property type="match status" value="1"/>
</dbReference>
<name>A0AAQ3L3B5_9LILI</name>
<feature type="compositionally biased region" description="Acidic residues" evidence="5">
    <location>
        <begin position="328"/>
        <end position="339"/>
    </location>
</feature>
<evidence type="ECO:0000256" key="2">
    <source>
        <dbReference type="ARBA" id="ARBA00008861"/>
    </source>
</evidence>
<dbReference type="InterPro" id="IPR036568">
    <property type="entry name" value="GGCT-like_sf"/>
</dbReference>
<dbReference type="Pfam" id="PF06094">
    <property type="entry name" value="GGACT"/>
    <property type="match status" value="1"/>
</dbReference>
<feature type="region of interest" description="Disordered" evidence="5">
    <location>
        <begin position="230"/>
        <end position="257"/>
    </location>
</feature>
<dbReference type="Gene3D" id="3.10.490.10">
    <property type="entry name" value="Gamma-glutamyl cyclotransferase-like"/>
    <property type="match status" value="1"/>
</dbReference>
<feature type="domain" description="Gamma-glutamylcyclotransferase AIG2-like" evidence="6">
    <location>
        <begin position="9"/>
        <end position="106"/>
    </location>
</feature>
<gene>
    <name evidence="7" type="ORF">Cni_G26233</name>
</gene>
<feature type="region of interest" description="Disordered" evidence="5">
    <location>
        <begin position="302"/>
        <end position="339"/>
    </location>
</feature>
<dbReference type="GO" id="GO:0005829">
    <property type="term" value="C:cytosol"/>
    <property type="evidence" value="ECO:0007669"/>
    <property type="project" value="TreeGrafter"/>
</dbReference>
<evidence type="ECO:0000259" key="6">
    <source>
        <dbReference type="Pfam" id="PF06094"/>
    </source>
</evidence>
<dbReference type="Proteomes" id="UP001327560">
    <property type="component" value="Chromosome 8"/>
</dbReference>
<dbReference type="AlphaFoldDB" id="A0AAQ3L3B5"/>
<dbReference type="InterPro" id="IPR013024">
    <property type="entry name" value="GGCT-like"/>
</dbReference>
<comment type="similarity">
    <text evidence="2 4">Belongs to the gamma-glutamylcyclotransferase family.</text>
</comment>
<evidence type="ECO:0000256" key="3">
    <source>
        <dbReference type="PIRSR" id="PIRSR639126-1"/>
    </source>
</evidence>
<evidence type="ECO:0000313" key="8">
    <source>
        <dbReference type="Proteomes" id="UP001327560"/>
    </source>
</evidence>
<protein>
    <recommendedName>
        <fullName evidence="4">Gamma-glutamylcyclotransferase family protein</fullName>
    </recommendedName>
</protein>
<accession>A0AAQ3L3B5</accession>
<proteinExistence type="inferred from homology"/>
<dbReference type="InterPro" id="IPR009288">
    <property type="entry name" value="AIG2-like_dom"/>
</dbReference>
<reference evidence="7 8" key="1">
    <citation type="submission" date="2023-10" db="EMBL/GenBank/DDBJ databases">
        <title>Chromosome-scale genome assembly provides insights into flower coloration mechanisms of Canna indica.</title>
        <authorList>
            <person name="Li C."/>
        </authorList>
    </citation>
    <scope>NUCLEOTIDE SEQUENCE [LARGE SCALE GENOMIC DNA]</scope>
    <source>
        <tissue evidence="7">Flower</tissue>
    </source>
</reference>
<dbReference type="InterPro" id="IPR039126">
    <property type="entry name" value="GGACT"/>
</dbReference>
<feature type="compositionally biased region" description="Basic and acidic residues" evidence="5">
    <location>
        <begin position="247"/>
        <end position="257"/>
    </location>
</feature>
<dbReference type="PANTHER" id="PTHR12510">
    <property type="entry name" value="TROPONIN C-AKIN-1 PROTEIN"/>
    <property type="match status" value="1"/>
</dbReference>
<feature type="compositionally biased region" description="Polar residues" evidence="5">
    <location>
        <begin position="232"/>
        <end position="245"/>
    </location>
</feature>
<dbReference type="EMBL" id="CP136897">
    <property type="protein sequence ID" value="WOL17441.1"/>
    <property type="molecule type" value="Genomic_DNA"/>
</dbReference>